<dbReference type="InterPro" id="IPR011330">
    <property type="entry name" value="Glyco_hydro/deAcase_b/a-brl"/>
</dbReference>
<reference evidence="1 2" key="1">
    <citation type="submission" date="2019-07" db="EMBL/GenBank/DDBJ databases">
        <authorList>
            <person name="Kim J."/>
        </authorList>
    </citation>
    <scope>NUCLEOTIDE SEQUENCE [LARGE SCALE GENOMIC DNA]</scope>
    <source>
        <strain evidence="1 2">G13</strain>
    </source>
</reference>
<accession>A0A559JEL3</accession>
<keyword evidence="1" id="KW-0378">Hydrolase</keyword>
<dbReference type="NCBIfam" id="NF003814">
    <property type="entry name" value="PRK05406.1-3"/>
    <property type="match status" value="1"/>
</dbReference>
<dbReference type="GO" id="GO:0017168">
    <property type="term" value="F:5-oxoprolinase (ATP-hydrolyzing) activity"/>
    <property type="evidence" value="ECO:0007669"/>
    <property type="project" value="UniProtKB-EC"/>
</dbReference>
<dbReference type="SUPFAM" id="SSF88713">
    <property type="entry name" value="Glycoside hydrolase/deacetylase"/>
    <property type="match status" value="1"/>
</dbReference>
<evidence type="ECO:0000313" key="1">
    <source>
        <dbReference type="EMBL" id="TVX98306.1"/>
    </source>
</evidence>
<dbReference type="EMBL" id="VNJJ01000009">
    <property type="protein sequence ID" value="TVX98306.1"/>
    <property type="molecule type" value="Genomic_DNA"/>
</dbReference>
<dbReference type="RefSeq" id="WP_144704176.1">
    <property type="nucleotide sequence ID" value="NZ_VNJJ01000009.1"/>
</dbReference>
<sequence length="240" mass="25746">MNEIDINADLGESFGAYEWGADETLLQFVSSANIACGFHAGDPHAMRRTAESCVKRGVAIGAHPGLPDRLGFGRREMAVTPEEAADFVLYQTGALQAFVHAAGGKLRHVKLHGALYHMASKDERLAVAIVKVVHQLDPKLLLYGPPAGRLLESAAAVGLRYVVEGFADRLYLSDGTLAPRQLPGAVLDQTESVVRQALSLAREGAIRTLCVHGDTARAAEHAERIAEALREAGITVRPPR</sequence>
<dbReference type="AlphaFoldDB" id="A0A559JEL3"/>
<comment type="caution">
    <text evidence="1">The sequence shown here is derived from an EMBL/GenBank/DDBJ whole genome shotgun (WGS) entry which is preliminary data.</text>
</comment>
<dbReference type="OrthoDB" id="9773478at2"/>
<dbReference type="NCBIfam" id="NF003816">
    <property type="entry name" value="PRK05406.1-5"/>
    <property type="match status" value="1"/>
</dbReference>
<dbReference type="EC" id="3.5.2.9" evidence="1"/>
<dbReference type="PANTHER" id="PTHR30292">
    <property type="entry name" value="UNCHARACTERIZED PROTEIN YBGL-RELATED"/>
    <property type="match status" value="1"/>
</dbReference>
<proteinExistence type="predicted"/>
<gene>
    <name evidence="1" type="primary">pxpA</name>
    <name evidence="1" type="ORF">FPZ45_16540</name>
</gene>
<organism evidence="1 2">
    <name type="scientific">Cohnella terricola</name>
    <dbReference type="NCBI Taxonomy" id="1289167"/>
    <lineage>
        <taxon>Bacteria</taxon>
        <taxon>Bacillati</taxon>
        <taxon>Bacillota</taxon>
        <taxon>Bacilli</taxon>
        <taxon>Bacillales</taxon>
        <taxon>Paenibacillaceae</taxon>
        <taxon>Cohnella</taxon>
    </lineage>
</organism>
<dbReference type="Gene3D" id="3.20.20.370">
    <property type="entry name" value="Glycoside hydrolase/deacetylase"/>
    <property type="match status" value="1"/>
</dbReference>
<dbReference type="InterPro" id="IPR005501">
    <property type="entry name" value="LamB/YcsF/PxpA-like"/>
</dbReference>
<name>A0A559JEL3_9BACL</name>
<evidence type="ECO:0000313" key="2">
    <source>
        <dbReference type="Proteomes" id="UP000316330"/>
    </source>
</evidence>
<dbReference type="GO" id="GO:0005975">
    <property type="term" value="P:carbohydrate metabolic process"/>
    <property type="evidence" value="ECO:0007669"/>
    <property type="project" value="InterPro"/>
</dbReference>
<keyword evidence="2" id="KW-1185">Reference proteome</keyword>
<dbReference type="Pfam" id="PF03746">
    <property type="entry name" value="LamB_YcsF"/>
    <property type="match status" value="1"/>
</dbReference>
<dbReference type="Proteomes" id="UP000316330">
    <property type="component" value="Unassembled WGS sequence"/>
</dbReference>
<dbReference type="PANTHER" id="PTHR30292:SF0">
    <property type="entry name" value="5-OXOPROLINASE SUBUNIT A"/>
    <property type="match status" value="1"/>
</dbReference>
<protein>
    <submittedName>
        <fullName evidence="1">5-oxoprolinase subunit PxpA</fullName>
        <ecNumber evidence="1">3.5.2.9</ecNumber>
    </submittedName>
</protein>
<dbReference type="CDD" id="cd10787">
    <property type="entry name" value="LamB_YcsF_like"/>
    <property type="match status" value="1"/>
</dbReference>